<name>A0A422NAG9_TRYRA</name>
<gene>
    <name evidence="1" type="ORF">TraAM80_06375</name>
</gene>
<reference evidence="1 2" key="1">
    <citation type="journal article" date="2018" name="BMC Genomics">
        <title>Genomic comparison of Trypanosoma conorhini and Trypanosoma rangeli to Trypanosoma cruzi strains of high and low virulence.</title>
        <authorList>
            <person name="Bradwell K.R."/>
            <person name="Koparde V.N."/>
            <person name="Matveyev A.V."/>
            <person name="Serrano M.G."/>
            <person name="Alves J.M."/>
            <person name="Parikh H."/>
            <person name="Huang B."/>
            <person name="Lee V."/>
            <person name="Espinosa-Alvarez O."/>
            <person name="Ortiz P.A."/>
            <person name="Costa-Martins A.G."/>
            <person name="Teixeira M.M."/>
            <person name="Buck G.A."/>
        </authorList>
    </citation>
    <scope>NUCLEOTIDE SEQUENCE [LARGE SCALE GENOMIC DNA]</scope>
    <source>
        <strain evidence="1 2">AM80</strain>
    </source>
</reference>
<dbReference type="VEuPathDB" id="TriTrypDB:TRSC58_06423"/>
<organism evidence="1 2">
    <name type="scientific">Trypanosoma rangeli</name>
    <dbReference type="NCBI Taxonomy" id="5698"/>
    <lineage>
        <taxon>Eukaryota</taxon>
        <taxon>Discoba</taxon>
        <taxon>Euglenozoa</taxon>
        <taxon>Kinetoplastea</taxon>
        <taxon>Metakinetoplastina</taxon>
        <taxon>Trypanosomatida</taxon>
        <taxon>Trypanosomatidae</taxon>
        <taxon>Trypanosoma</taxon>
        <taxon>Herpetosoma</taxon>
    </lineage>
</organism>
<accession>A0A422NAG9</accession>
<dbReference type="AlphaFoldDB" id="A0A422NAG9"/>
<comment type="caution">
    <text evidence="1">The sequence shown here is derived from an EMBL/GenBank/DDBJ whole genome shotgun (WGS) entry which is preliminary data.</text>
</comment>
<sequence>MSTLLRRHLTSATYVRDGLLLSTVELYVKLLAECWGESLLSYFELLPALQLAHLGLPVYRVALLHFLCVEHQDAVTTVLQHIVPSFRDVTVCLTPLQELPLAALEALARYVAQAGCEEKRVVTAVETALE</sequence>
<evidence type="ECO:0000313" key="2">
    <source>
        <dbReference type="Proteomes" id="UP000283634"/>
    </source>
</evidence>
<evidence type="ECO:0000313" key="1">
    <source>
        <dbReference type="EMBL" id="RNF02479.1"/>
    </source>
</evidence>
<dbReference type="Proteomes" id="UP000283634">
    <property type="component" value="Unassembled WGS sequence"/>
</dbReference>
<dbReference type="EMBL" id="MKGL01000230">
    <property type="protein sequence ID" value="RNF02479.1"/>
    <property type="molecule type" value="Genomic_DNA"/>
</dbReference>
<protein>
    <submittedName>
        <fullName evidence="1">Uncharacterized protein</fullName>
    </submittedName>
</protein>
<dbReference type="GeneID" id="40330308"/>
<dbReference type="RefSeq" id="XP_029236935.1">
    <property type="nucleotide sequence ID" value="XM_029383222.1"/>
</dbReference>
<proteinExistence type="predicted"/>
<keyword evidence="2" id="KW-1185">Reference proteome</keyword>